<dbReference type="RefSeq" id="WP_109837083.1">
    <property type="nucleotide sequence ID" value="NZ_QGKM01000015.1"/>
</dbReference>
<evidence type="ECO:0000256" key="3">
    <source>
        <dbReference type="ARBA" id="ARBA00022723"/>
    </source>
</evidence>
<organism evidence="9 10">
    <name type="scientific">Leucothrix pacifica</name>
    <dbReference type="NCBI Taxonomy" id="1247513"/>
    <lineage>
        <taxon>Bacteria</taxon>
        <taxon>Pseudomonadati</taxon>
        <taxon>Pseudomonadota</taxon>
        <taxon>Gammaproteobacteria</taxon>
        <taxon>Thiotrichales</taxon>
        <taxon>Thiotrichaceae</taxon>
        <taxon>Leucothrix</taxon>
    </lineage>
</organism>
<dbReference type="PANTHER" id="PTHR33751:SF9">
    <property type="entry name" value="CYTOCHROME C4"/>
    <property type="match status" value="1"/>
</dbReference>
<keyword evidence="4" id="KW-0249">Electron transport</keyword>
<dbReference type="EMBL" id="QGKM01000015">
    <property type="protein sequence ID" value="PWQ98617.1"/>
    <property type="molecule type" value="Genomic_DNA"/>
</dbReference>
<evidence type="ECO:0000256" key="5">
    <source>
        <dbReference type="ARBA" id="ARBA00023004"/>
    </source>
</evidence>
<dbReference type="PROSITE" id="PS51007">
    <property type="entry name" value="CYTC"/>
    <property type="match status" value="1"/>
</dbReference>
<dbReference type="InterPro" id="IPR050597">
    <property type="entry name" value="Cytochrome_c_Oxidase_Subunit"/>
</dbReference>
<dbReference type="GO" id="GO:0020037">
    <property type="term" value="F:heme binding"/>
    <property type="evidence" value="ECO:0007669"/>
    <property type="project" value="InterPro"/>
</dbReference>
<keyword evidence="3 6" id="KW-0479">Metal-binding</keyword>
<evidence type="ECO:0000256" key="6">
    <source>
        <dbReference type="PROSITE-ProRule" id="PRU00433"/>
    </source>
</evidence>
<evidence type="ECO:0000313" key="9">
    <source>
        <dbReference type="EMBL" id="PWQ98617.1"/>
    </source>
</evidence>
<keyword evidence="10" id="KW-1185">Reference proteome</keyword>
<keyword evidence="2 6" id="KW-0349">Heme</keyword>
<dbReference type="GO" id="GO:0009055">
    <property type="term" value="F:electron transfer activity"/>
    <property type="evidence" value="ECO:0007669"/>
    <property type="project" value="InterPro"/>
</dbReference>
<keyword evidence="5 6" id="KW-0408">Iron</keyword>
<dbReference type="Gene3D" id="1.10.760.10">
    <property type="entry name" value="Cytochrome c-like domain"/>
    <property type="match status" value="1"/>
</dbReference>
<gene>
    <name evidence="9" type="ORF">DKW60_07725</name>
</gene>
<evidence type="ECO:0000256" key="1">
    <source>
        <dbReference type="ARBA" id="ARBA00022448"/>
    </source>
</evidence>
<name>A0A317CK94_9GAMM</name>
<sequence length="109" mass="11642">MKSGYIVKTAILGLIMSAAVSSQSVFAADGEKLYTEKLCMTCHGTEGKEPIMPLYPKVNGQSKEYTAAQIKMIKDGTRAGGLTAAMKAMVATLTDEEIEAISEYLSAIE</sequence>
<proteinExistence type="predicted"/>
<dbReference type="OrthoDB" id="9773456at2"/>
<comment type="caution">
    <text evidence="9">The sequence shown here is derived from an EMBL/GenBank/DDBJ whole genome shotgun (WGS) entry which is preliminary data.</text>
</comment>
<accession>A0A317CK94</accession>
<keyword evidence="7" id="KW-0732">Signal</keyword>
<evidence type="ECO:0000259" key="8">
    <source>
        <dbReference type="PROSITE" id="PS51007"/>
    </source>
</evidence>
<evidence type="ECO:0000256" key="7">
    <source>
        <dbReference type="SAM" id="SignalP"/>
    </source>
</evidence>
<dbReference type="Pfam" id="PF00034">
    <property type="entry name" value="Cytochrom_C"/>
    <property type="match status" value="1"/>
</dbReference>
<dbReference type="PANTHER" id="PTHR33751">
    <property type="entry name" value="CBB3-TYPE CYTOCHROME C OXIDASE SUBUNIT FIXP"/>
    <property type="match status" value="1"/>
</dbReference>
<dbReference type="SUPFAM" id="SSF46626">
    <property type="entry name" value="Cytochrome c"/>
    <property type="match status" value="1"/>
</dbReference>
<evidence type="ECO:0000256" key="4">
    <source>
        <dbReference type="ARBA" id="ARBA00022982"/>
    </source>
</evidence>
<dbReference type="GO" id="GO:0046872">
    <property type="term" value="F:metal ion binding"/>
    <property type="evidence" value="ECO:0007669"/>
    <property type="project" value="UniProtKB-KW"/>
</dbReference>
<feature type="chain" id="PRO_5016399233" evidence="7">
    <location>
        <begin position="28"/>
        <end position="109"/>
    </location>
</feature>
<feature type="signal peptide" evidence="7">
    <location>
        <begin position="1"/>
        <end position="27"/>
    </location>
</feature>
<dbReference type="InterPro" id="IPR009056">
    <property type="entry name" value="Cyt_c-like_dom"/>
</dbReference>
<reference evidence="9 10" key="1">
    <citation type="submission" date="2018-05" db="EMBL/GenBank/DDBJ databases">
        <title>Leucothrix arctica sp. nov., isolated from Arctic seawater.</title>
        <authorList>
            <person name="Choi A."/>
            <person name="Baek K."/>
        </authorList>
    </citation>
    <scope>NUCLEOTIDE SEQUENCE [LARGE SCALE GENOMIC DNA]</scope>
    <source>
        <strain evidence="9 10">JCM 18388</strain>
    </source>
</reference>
<evidence type="ECO:0000313" key="10">
    <source>
        <dbReference type="Proteomes" id="UP000245539"/>
    </source>
</evidence>
<dbReference type="AlphaFoldDB" id="A0A317CK94"/>
<dbReference type="InterPro" id="IPR036909">
    <property type="entry name" value="Cyt_c-like_dom_sf"/>
</dbReference>
<keyword evidence="1" id="KW-0813">Transport</keyword>
<dbReference type="Proteomes" id="UP000245539">
    <property type="component" value="Unassembled WGS sequence"/>
</dbReference>
<protein>
    <submittedName>
        <fullName evidence="9">Cytochrome C</fullName>
    </submittedName>
</protein>
<evidence type="ECO:0000256" key="2">
    <source>
        <dbReference type="ARBA" id="ARBA00022617"/>
    </source>
</evidence>
<feature type="domain" description="Cytochrome c" evidence="8">
    <location>
        <begin position="25"/>
        <end position="109"/>
    </location>
</feature>